<keyword evidence="4" id="KW-1185">Reference proteome</keyword>
<dbReference type="AlphaFoldDB" id="A0A9P1CKV7"/>
<dbReference type="InterPro" id="IPR043502">
    <property type="entry name" value="DNA/RNA_pol_sf"/>
</dbReference>
<evidence type="ECO:0000313" key="2">
    <source>
        <dbReference type="EMBL" id="CAI3992773.1"/>
    </source>
</evidence>
<organism evidence="2">
    <name type="scientific">Cladocopium goreaui</name>
    <dbReference type="NCBI Taxonomy" id="2562237"/>
    <lineage>
        <taxon>Eukaryota</taxon>
        <taxon>Sar</taxon>
        <taxon>Alveolata</taxon>
        <taxon>Dinophyceae</taxon>
        <taxon>Suessiales</taxon>
        <taxon>Symbiodiniaceae</taxon>
        <taxon>Cladocopium</taxon>
    </lineage>
</organism>
<dbReference type="EMBL" id="CAMXCT030001756">
    <property type="protein sequence ID" value="CAL4780085.1"/>
    <property type="molecule type" value="Genomic_DNA"/>
</dbReference>
<name>A0A9P1CKV7_9DINO</name>
<evidence type="ECO:0000313" key="3">
    <source>
        <dbReference type="EMBL" id="CAL1146148.1"/>
    </source>
</evidence>
<protein>
    <submittedName>
        <fullName evidence="2">Uncharacterized protein</fullName>
    </submittedName>
</protein>
<accession>A0A9P1CKV7</accession>
<dbReference type="EMBL" id="CAMXCT010001756">
    <property type="protein sequence ID" value="CAI3992773.1"/>
    <property type="molecule type" value="Genomic_DNA"/>
</dbReference>
<dbReference type="EMBL" id="CAMXCT020001756">
    <property type="protein sequence ID" value="CAL1146148.1"/>
    <property type="molecule type" value="Genomic_DNA"/>
</dbReference>
<sequence>MKWFGVVAIFSKPELFRISFWCWGWTVSKRLSWRNICFVAALCAKVKLAEKVCAALEPLGFKSPAEFYWALKDGADDTIEAIPIEAILDAAGIDLSSAPSKLQCVEAGRLRRLLSECKLVCEAPQPGPPTPAEKMAPSLLGMDVGPRLSGDVLQQLWSEFAKKYPAEVVEGDARPGKALVQMVYAQKCQQELKYIPWKRILSEAQADRVKQGSTKRDRSFLDLLADAAGHADPPEQEPSPSPFGVQRLLMLLHAFMELYGAHGLHAVGLRGPSLVEAEAADGEICRQLNALLGAGFSLDQALHELVAVRNCLHIWLQPRPKLLPQSDLYNKKGKRPLPQPAGKSAKIKNAHTPGLEAPRAKKEPQVAEFDASAAIWSSGDNPSVCHRQPPAEAEVMTRSELDYCGVPVPDGGGICSTADWFQPRVKDDLFRDLRRRFESLAMEWRLVPRLMAHVSNPTDAELLSAEEVLHLREEIVGFLRNHGFSCNGDVEPNQPFLLSVWQALAKMTVDVDPHLPNILSEGVPTGIESPISPSGVWDAVDFDGMAPEPELVPCDLLVHLEPWRSAAEDLPLAKQLLQKDIDAGCLMHLRGGEAEAKERWGDKIAAGKLGLVKIPGKKPRLIGDATVSGANSRCVILEKIRLPTLSCVQRVASATPLDKLFSAFSFDIRGAHKLIRVRPAEQGYSTFVLDGEWYTYRTCFFGCRWAAYWFSRASSFLVRLLHRWVWIPHALWVYVDDGLLLLPADVAPLVATTSLMFLLSIGMPISWEKLQLGTAISWIGWDFHFSNATVCLPNAKKQKLQQLLFCLMVENRRVERKLVEQAIGLLLWYCGGASWLKPWLQCLYNLLFKPLCVFRALLPAQFECMRGSLDPNLRLKHSFSQWDLQQGWKLHSVSNCAVRALSDVPLQTPRLKRGAIDCVFYDYSSAKVRTNKISIDAATLFFNAVSVQNRFPCVALRWNMASALLMHLLILHLAV</sequence>
<dbReference type="PANTHER" id="PTHR33050:SF7">
    <property type="entry name" value="RIBONUCLEASE H"/>
    <property type="match status" value="1"/>
</dbReference>
<dbReference type="SUPFAM" id="SSF56672">
    <property type="entry name" value="DNA/RNA polymerases"/>
    <property type="match status" value="1"/>
</dbReference>
<feature type="region of interest" description="Disordered" evidence="1">
    <location>
        <begin position="325"/>
        <end position="364"/>
    </location>
</feature>
<evidence type="ECO:0000313" key="4">
    <source>
        <dbReference type="Proteomes" id="UP001152797"/>
    </source>
</evidence>
<evidence type="ECO:0000256" key="1">
    <source>
        <dbReference type="SAM" id="MobiDB-lite"/>
    </source>
</evidence>
<dbReference type="PANTHER" id="PTHR33050">
    <property type="entry name" value="REVERSE TRANSCRIPTASE DOMAIN-CONTAINING PROTEIN"/>
    <property type="match status" value="1"/>
</dbReference>
<dbReference type="Proteomes" id="UP001152797">
    <property type="component" value="Unassembled WGS sequence"/>
</dbReference>
<gene>
    <name evidence="2" type="ORF">C1SCF055_LOCUS19569</name>
</gene>
<reference evidence="3" key="2">
    <citation type="submission" date="2024-04" db="EMBL/GenBank/DDBJ databases">
        <authorList>
            <person name="Chen Y."/>
            <person name="Shah S."/>
            <person name="Dougan E. K."/>
            <person name="Thang M."/>
            <person name="Chan C."/>
        </authorList>
    </citation>
    <scope>NUCLEOTIDE SEQUENCE [LARGE SCALE GENOMIC DNA]</scope>
</reference>
<dbReference type="InterPro" id="IPR052055">
    <property type="entry name" value="Hepadnavirus_pol/RT"/>
</dbReference>
<proteinExistence type="predicted"/>
<comment type="caution">
    <text evidence="2">The sequence shown here is derived from an EMBL/GenBank/DDBJ whole genome shotgun (WGS) entry which is preliminary data.</text>
</comment>
<reference evidence="2" key="1">
    <citation type="submission" date="2022-10" db="EMBL/GenBank/DDBJ databases">
        <authorList>
            <person name="Chen Y."/>
            <person name="Dougan E. K."/>
            <person name="Chan C."/>
            <person name="Rhodes N."/>
            <person name="Thang M."/>
        </authorList>
    </citation>
    <scope>NUCLEOTIDE SEQUENCE</scope>
</reference>